<sequence length="117" mass="13126">MKSQQVMELAVKAADAKHANEIQVLDMQQVSLIADYFVIADANSQRQIAAIVDQIVETAVKKGIHASVEGQKNSQWILVDLGDVIVHVFTREMREYYQLEKLWSDAKAVEIQSLVAD</sequence>
<comment type="similarity">
    <text evidence="1 2">Belongs to the Iojap/RsfS family.</text>
</comment>
<dbReference type="EMBL" id="CP093366">
    <property type="protein sequence ID" value="UQS82546.1"/>
    <property type="molecule type" value="Genomic_DNA"/>
</dbReference>
<evidence type="ECO:0000256" key="2">
    <source>
        <dbReference type="HAMAP-Rule" id="MF_01477"/>
    </source>
</evidence>
<keyword evidence="4" id="KW-1185">Reference proteome</keyword>
<dbReference type="NCBIfam" id="TIGR00090">
    <property type="entry name" value="rsfS_iojap_ybeB"/>
    <property type="match status" value="1"/>
</dbReference>
<dbReference type="PANTHER" id="PTHR21043">
    <property type="entry name" value="IOJAP SUPERFAMILY ORTHOLOG"/>
    <property type="match status" value="1"/>
</dbReference>
<reference evidence="3" key="1">
    <citation type="journal article" date="2022" name="Int. J. Syst. Evol. Microbiol.">
        <title>Apilactobacillus apisilvae sp. nov., Nicolia spurrieriana gen. nov. sp. nov., Bombilactobacillus folatiphilus sp. nov. and Bombilactobacillus thymidiniphilus sp. nov., four new lactic acid bacterial isolates from stingless bees Tetragonula carbonaria and Austroplebeia australis.</title>
        <authorList>
            <person name="Oliphant S.A."/>
            <person name="Watson-Haigh N.S."/>
            <person name="Sumby K.M."/>
            <person name="Gardner J."/>
            <person name="Groom S."/>
            <person name="Jiranek V."/>
        </authorList>
    </citation>
    <scope>NUCLEOTIDE SEQUENCE</scope>
    <source>
        <strain evidence="3">SG4_D2</strain>
    </source>
</reference>
<accession>A0ABY4PAI1</accession>
<evidence type="ECO:0000256" key="1">
    <source>
        <dbReference type="ARBA" id="ARBA00010574"/>
    </source>
</evidence>
<organism evidence="3 4">
    <name type="scientific">Bombilactobacillus folatiphilus</name>
    <dbReference type="NCBI Taxonomy" id="2923362"/>
    <lineage>
        <taxon>Bacteria</taxon>
        <taxon>Bacillati</taxon>
        <taxon>Bacillota</taxon>
        <taxon>Bacilli</taxon>
        <taxon>Lactobacillales</taxon>
        <taxon>Lactobacillaceae</taxon>
        <taxon>Bombilactobacillus</taxon>
    </lineage>
</organism>
<dbReference type="SUPFAM" id="SSF81301">
    <property type="entry name" value="Nucleotidyltransferase"/>
    <property type="match status" value="1"/>
</dbReference>
<dbReference type="Proteomes" id="UP000831495">
    <property type="component" value="Chromosome"/>
</dbReference>
<proteinExistence type="inferred from homology"/>
<dbReference type="InterPro" id="IPR043519">
    <property type="entry name" value="NT_sf"/>
</dbReference>
<keyword evidence="2" id="KW-0810">Translation regulation</keyword>
<dbReference type="InterPro" id="IPR004394">
    <property type="entry name" value="Iojap/RsfS/C7orf30"/>
</dbReference>
<evidence type="ECO:0000313" key="3">
    <source>
        <dbReference type="EMBL" id="UQS82546.1"/>
    </source>
</evidence>
<gene>
    <name evidence="2 3" type="primary">rsfS</name>
    <name evidence="3" type="ORF">MOO45_02530</name>
</gene>
<name>A0ABY4PAI1_9LACO</name>
<dbReference type="Pfam" id="PF02410">
    <property type="entry name" value="RsfS"/>
    <property type="match status" value="1"/>
</dbReference>
<evidence type="ECO:0000313" key="4">
    <source>
        <dbReference type="Proteomes" id="UP000831495"/>
    </source>
</evidence>
<dbReference type="PANTHER" id="PTHR21043:SF0">
    <property type="entry name" value="MITOCHONDRIAL ASSEMBLY OF RIBOSOMAL LARGE SUBUNIT PROTEIN 1"/>
    <property type="match status" value="1"/>
</dbReference>
<comment type="function">
    <text evidence="2">Functions as a ribosomal silencing factor. Interacts with ribosomal protein uL14 (rplN), blocking formation of intersubunit bridge B8. Prevents association of the 30S and 50S ribosomal subunits and the formation of functional ribosomes, thus repressing translation.</text>
</comment>
<keyword evidence="2" id="KW-0963">Cytoplasm</keyword>
<dbReference type="HAMAP" id="MF_01477">
    <property type="entry name" value="Iojap_RsfS"/>
    <property type="match status" value="1"/>
</dbReference>
<comment type="subunit">
    <text evidence="2">Interacts with ribosomal protein uL14 (rplN).</text>
</comment>
<keyword evidence="2" id="KW-0678">Repressor</keyword>
<comment type="subcellular location">
    <subcellularLocation>
        <location evidence="2">Cytoplasm</location>
    </subcellularLocation>
</comment>
<protein>
    <recommendedName>
        <fullName evidence="2">Ribosomal silencing factor RsfS</fullName>
    </recommendedName>
</protein>
<dbReference type="RefSeq" id="WP_249514824.1">
    <property type="nucleotide sequence ID" value="NZ_CP093366.1"/>
</dbReference>
<dbReference type="Gene3D" id="3.30.460.10">
    <property type="entry name" value="Beta Polymerase, domain 2"/>
    <property type="match status" value="1"/>
</dbReference>